<dbReference type="InterPro" id="IPR036291">
    <property type="entry name" value="NAD(P)-bd_dom_sf"/>
</dbReference>
<evidence type="ECO:0000256" key="2">
    <source>
        <dbReference type="ARBA" id="ARBA00023002"/>
    </source>
</evidence>
<dbReference type="CDD" id="cd01075">
    <property type="entry name" value="NAD_bind_Leu_Phe_Val_DH"/>
    <property type="match status" value="1"/>
</dbReference>
<keyword evidence="2 6" id="KW-0560">Oxidoreductase</keyword>
<dbReference type="PANTHER" id="PTHR42722">
    <property type="entry name" value="LEUCINE DEHYDROGENASE"/>
    <property type="match status" value="1"/>
</dbReference>
<dbReference type="AlphaFoldDB" id="A0A2S7K1S1"/>
<evidence type="ECO:0000256" key="5">
    <source>
        <dbReference type="PIRSR" id="PIRSR000188-2"/>
    </source>
</evidence>
<dbReference type="InterPro" id="IPR046346">
    <property type="entry name" value="Aminoacid_DH-like_N_sf"/>
</dbReference>
<dbReference type="InterPro" id="IPR006095">
    <property type="entry name" value="Glu/Leu/Phe/Val/Trp_DH"/>
</dbReference>
<keyword evidence="9" id="KW-1185">Reference proteome</keyword>
<evidence type="ECO:0000313" key="9">
    <source>
        <dbReference type="Proteomes" id="UP000239504"/>
    </source>
</evidence>
<name>A0A2S7K1S1_9PROT</name>
<evidence type="ECO:0000256" key="4">
    <source>
        <dbReference type="PIRSR" id="PIRSR000188-1"/>
    </source>
</evidence>
<evidence type="ECO:0000256" key="3">
    <source>
        <dbReference type="ARBA" id="ARBA00023027"/>
    </source>
</evidence>
<dbReference type="PIRSF" id="PIRSF000188">
    <property type="entry name" value="Phe_leu_dh"/>
    <property type="match status" value="1"/>
</dbReference>
<evidence type="ECO:0000259" key="7">
    <source>
        <dbReference type="SMART" id="SM00839"/>
    </source>
</evidence>
<dbReference type="PRINTS" id="PR00082">
    <property type="entry name" value="GLFDHDRGNASE"/>
</dbReference>
<accession>A0A2S7K1S1</accession>
<keyword evidence="3 5" id="KW-0520">NAD</keyword>
<dbReference type="InterPro" id="IPR006097">
    <property type="entry name" value="Glu/Leu/Phe/Val/Trp_DH_dimer"/>
</dbReference>
<dbReference type="SMART" id="SM00839">
    <property type="entry name" value="ELFV_dehydrog"/>
    <property type="match status" value="1"/>
</dbReference>
<evidence type="ECO:0000313" key="8">
    <source>
        <dbReference type="EMBL" id="PQA86378.1"/>
    </source>
</evidence>
<dbReference type="InterPro" id="IPR033524">
    <property type="entry name" value="Glu/Leu/Phe/Val_DH_AS"/>
</dbReference>
<proteinExistence type="inferred from homology"/>
<dbReference type="PROSITE" id="PS00074">
    <property type="entry name" value="GLFV_DEHYDROGENASE"/>
    <property type="match status" value="1"/>
</dbReference>
<keyword evidence="5" id="KW-0547">Nucleotide-binding</keyword>
<dbReference type="PANTHER" id="PTHR42722:SF1">
    <property type="entry name" value="VALINE DEHYDROGENASE"/>
    <property type="match status" value="1"/>
</dbReference>
<dbReference type="GO" id="GO:0016639">
    <property type="term" value="F:oxidoreductase activity, acting on the CH-NH2 group of donors, NAD or NADP as acceptor"/>
    <property type="evidence" value="ECO:0007669"/>
    <property type="project" value="InterPro"/>
</dbReference>
<dbReference type="GO" id="GO:0006520">
    <property type="term" value="P:amino acid metabolic process"/>
    <property type="evidence" value="ECO:0007669"/>
    <property type="project" value="InterPro"/>
</dbReference>
<dbReference type="OrthoDB" id="9803297at2"/>
<dbReference type="RefSeq" id="WP_104831590.1">
    <property type="nucleotide sequence ID" value="NZ_PJCH01000015.1"/>
</dbReference>
<dbReference type="SUPFAM" id="SSF51735">
    <property type="entry name" value="NAD(P)-binding Rossmann-fold domains"/>
    <property type="match status" value="1"/>
</dbReference>
<dbReference type="GO" id="GO:0000166">
    <property type="term" value="F:nucleotide binding"/>
    <property type="evidence" value="ECO:0007669"/>
    <property type="project" value="UniProtKB-KW"/>
</dbReference>
<dbReference type="Gene3D" id="3.40.50.720">
    <property type="entry name" value="NAD(P)-binding Rossmann-like Domain"/>
    <property type="match status" value="1"/>
</dbReference>
<dbReference type="Pfam" id="PF00208">
    <property type="entry name" value="ELFV_dehydrog"/>
    <property type="match status" value="1"/>
</dbReference>
<dbReference type="InterPro" id="IPR016211">
    <property type="entry name" value="Glu/Phe/Leu/Val/Trp_DH_bac/arc"/>
</dbReference>
<sequence length="355" mass="38130">MGVWQSEEFDKHEQVCFFSDEATNLRAIVAIHSTTRGPAAGGTRFKSYASDDMALDDALRLSRAMSYKSALAGLPVGGGKAVIIGDPRELKSRELLLAFGRFIDRIGNVFATGEDVGFSVADVETMFEVTPYVGGMSKGAGDPSIHTATGVLHGLRAVAEFRLGRKSFEGVKVAVQGLGSVGWRVARQLHEAGAELIVADIDPEKVTKAQNDFHALTMETDEIHAAQADIFCPCALGGVITMTTAPQIRAHAVAGAANNQLASPEAGAMLAQRNILFAPDYVINAGGVISGVEAMQNMPGRKKIDMAPLEDLLESIYGRLLEIFVRSEKENRTPEAIAQMIAQELIREQPLEEYA</sequence>
<organism evidence="8 9">
    <name type="scientific">Hyphococcus luteus</name>
    <dbReference type="NCBI Taxonomy" id="2058213"/>
    <lineage>
        <taxon>Bacteria</taxon>
        <taxon>Pseudomonadati</taxon>
        <taxon>Pseudomonadota</taxon>
        <taxon>Alphaproteobacteria</taxon>
        <taxon>Parvularculales</taxon>
        <taxon>Parvularculaceae</taxon>
        <taxon>Hyphococcus</taxon>
    </lineage>
</organism>
<feature type="binding site" evidence="5">
    <location>
        <begin position="177"/>
        <end position="182"/>
    </location>
    <ligand>
        <name>NAD(+)</name>
        <dbReference type="ChEBI" id="CHEBI:57540"/>
    </ligand>
</feature>
<dbReference type="Gene3D" id="3.40.50.10860">
    <property type="entry name" value="Leucine Dehydrogenase, chain A, domain 1"/>
    <property type="match status" value="1"/>
</dbReference>
<dbReference type="Proteomes" id="UP000239504">
    <property type="component" value="Unassembled WGS sequence"/>
</dbReference>
<feature type="active site" description="Proton donor/acceptor" evidence="4">
    <location>
        <position position="80"/>
    </location>
</feature>
<evidence type="ECO:0000256" key="1">
    <source>
        <dbReference type="ARBA" id="ARBA00006382"/>
    </source>
</evidence>
<comment type="caution">
    <text evidence="8">The sequence shown here is derived from an EMBL/GenBank/DDBJ whole genome shotgun (WGS) entry which is preliminary data.</text>
</comment>
<feature type="domain" description="Glutamate/phenylalanine/leucine/valine/L-tryptophan dehydrogenase C-terminal" evidence="7">
    <location>
        <begin position="141"/>
        <end position="354"/>
    </location>
</feature>
<gene>
    <name evidence="8" type="ORF">CW354_18785</name>
</gene>
<comment type="similarity">
    <text evidence="1 6">Belongs to the Glu/Leu/Phe/Val dehydrogenases family.</text>
</comment>
<dbReference type="Pfam" id="PF02812">
    <property type="entry name" value="ELFV_dehydrog_N"/>
    <property type="match status" value="1"/>
</dbReference>
<evidence type="ECO:0000256" key="6">
    <source>
        <dbReference type="RuleBase" id="RU004417"/>
    </source>
</evidence>
<dbReference type="InterPro" id="IPR006096">
    <property type="entry name" value="Glu/Leu/Phe/Val/Trp_DH_C"/>
</dbReference>
<dbReference type="SUPFAM" id="SSF53223">
    <property type="entry name" value="Aminoacid dehydrogenase-like, N-terminal domain"/>
    <property type="match status" value="1"/>
</dbReference>
<dbReference type="EMBL" id="PJCH01000015">
    <property type="protein sequence ID" value="PQA86378.1"/>
    <property type="molecule type" value="Genomic_DNA"/>
</dbReference>
<reference evidence="8 9" key="1">
    <citation type="submission" date="2017-12" db="EMBL/GenBank/DDBJ databases">
        <authorList>
            <person name="Hurst M.R.H."/>
        </authorList>
    </citation>
    <scope>NUCLEOTIDE SEQUENCE [LARGE SCALE GENOMIC DNA]</scope>
    <source>
        <strain evidence="8 9">SY-3-19</strain>
    </source>
</reference>
<protein>
    <submittedName>
        <fullName evidence="8">Amino acid dehydrogenase</fullName>
    </submittedName>
</protein>